<evidence type="ECO:0000313" key="2">
    <source>
        <dbReference type="EMBL" id="WVX67328.1"/>
    </source>
</evidence>
<sequence length="87" mass="10023">MSYFKNIVLLACVSVFAASNCCATKKPKKENTEENKPSNPLRKEIEKPVIKRQKAFHFGIEGLPEKDFKDFFEKKAREDQDPSDTEN</sequence>
<proteinExistence type="predicted"/>
<keyword evidence="1" id="KW-0732">Signal</keyword>
<evidence type="ECO:0000256" key="1">
    <source>
        <dbReference type="SAM" id="SignalP"/>
    </source>
</evidence>
<protein>
    <submittedName>
        <fullName evidence="2">Uncharacterized protein</fullName>
    </submittedName>
</protein>
<organism evidence="2 3">
    <name type="scientific">Candidatus Bealeia paramacronuclearis</name>
    <dbReference type="NCBI Taxonomy" id="1921001"/>
    <lineage>
        <taxon>Bacteria</taxon>
        <taxon>Pseudomonadati</taxon>
        <taxon>Pseudomonadota</taxon>
        <taxon>Alphaproteobacteria</taxon>
        <taxon>Holosporales</taxon>
        <taxon>Holosporaceae</taxon>
        <taxon>Candidatus Bealeia</taxon>
    </lineage>
</organism>
<dbReference type="RefSeq" id="WP_331256098.1">
    <property type="nucleotide sequence ID" value="NZ_CP133270.1"/>
</dbReference>
<keyword evidence="3" id="KW-1185">Reference proteome</keyword>
<name>A0ABZ2C4M5_9PROT</name>
<dbReference type="Proteomes" id="UP001330434">
    <property type="component" value="Chromosome"/>
</dbReference>
<reference evidence="2 3" key="1">
    <citation type="journal article" date="2024" name="Environ. Microbiol.">
        <title>Novel evolutionary insights on the interactions of the Holosporales (Alphaproteobacteria) with eukaryotic hosts from comparative genomics.</title>
        <authorList>
            <person name="Giovannini M."/>
            <person name="Petroni G."/>
            <person name="Castelli M."/>
        </authorList>
    </citation>
    <scope>NUCLEOTIDE SEQUENCE [LARGE SCALE GENOMIC DNA]</scope>
    <source>
        <strain evidence="2 3">US_Bl 15I1</strain>
    </source>
</reference>
<gene>
    <name evidence="2" type="ORF">Bealeia1_01527</name>
</gene>
<evidence type="ECO:0000313" key="3">
    <source>
        <dbReference type="Proteomes" id="UP001330434"/>
    </source>
</evidence>
<accession>A0ABZ2C4M5</accession>
<feature type="chain" id="PRO_5045545643" evidence="1">
    <location>
        <begin position="18"/>
        <end position="87"/>
    </location>
</feature>
<dbReference type="EMBL" id="CP133270">
    <property type="protein sequence ID" value="WVX67328.1"/>
    <property type="molecule type" value="Genomic_DNA"/>
</dbReference>
<feature type="signal peptide" evidence="1">
    <location>
        <begin position="1"/>
        <end position="17"/>
    </location>
</feature>